<protein>
    <submittedName>
        <fullName evidence="3">Glycosyl transferase family 2 protein</fullName>
    </submittedName>
</protein>
<sequence length="556" mass="64545">MVQPRPVVGIGKSISRLNHTLFRRSSLSSSTTSRRRKNHPPCYILLLVVGLCVAILSFFHTVDILSSTTTSSSSGSNNNNEHVVSLSLAQFRQSTSRQQQNNDDRTTRTINDDNNKNHPSDTDDTFSIDRPEDPISNPPLSDGNSTFSACLLVMDDNHRLTEWLAYHYHVLPLRTLLVAVDPRSKTSPTKVLNRWRRMGLYIEEWNDQQFLKPEIANNIIPDNAELQIKRDRHRIRQKNFYRKCLEMFKRMERTWVTLIDTDEFLMYNHRAERFEEWEQHKQEIHTTRQYKGRRIALSQPPPSPADPGGMIRYLHREQVAGHPYFQPPCISCPRLQFGAKESPRDEAYHRVPPPILPTADRLDTLRYRRHAERQDFVKNGLSKSILDVSRIDKFPRIQSLHRPIKEICSAPWKDEWSSGLRINHYLGSWEAYSFRDDSRRGGERSYEGWVFKAMDAEETDDNIRPWISGFVKTHGPDKSKELLQGSGLPPRGYQAAASNPNNNNNYYYSNTLNWTILFLDEILGVNETKGNDNRVAFDSFVRDFHLRKNQSLEGIL</sequence>
<feature type="region of interest" description="Disordered" evidence="1">
    <location>
        <begin position="91"/>
        <end position="141"/>
    </location>
</feature>
<evidence type="ECO:0000313" key="4">
    <source>
        <dbReference type="Proteomes" id="UP000693970"/>
    </source>
</evidence>
<proteinExistence type="predicted"/>
<dbReference type="GO" id="GO:0016740">
    <property type="term" value="F:transferase activity"/>
    <property type="evidence" value="ECO:0007669"/>
    <property type="project" value="UniProtKB-KW"/>
</dbReference>
<keyword evidence="2" id="KW-1133">Transmembrane helix</keyword>
<reference evidence="3" key="1">
    <citation type="journal article" date="2021" name="Sci. Rep.">
        <title>Diploid genomic architecture of Nitzschia inconspicua, an elite biomass production diatom.</title>
        <authorList>
            <person name="Oliver A."/>
            <person name="Podell S."/>
            <person name="Pinowska A."/>
            <person name="Traller J.C."/>
            <person name="Smith S.R."/>
            <person name="McClure R."/>
            <person name="Beliaev A."/>
            <person name="Bohutskyi P."/>
            <person name="Hill E.A."/>
            <person name="Rabines A."/>
            <person name="Zheng H."/>
            <person name="Allen L.Z."/>
            <person name="Kuo A."/>
            <person name="Grigoriev I.V."/>
            <person name="Allen A.E."/>
            <person name="Hazlebeck D."/>
            <person name="Allen E.E."/>
        </authorList>
    </citation>
    <scope>NUCLEOTIDE SEQUENCE</scope>
    <source>
        <strain evidence="3">Hildebrandi</strain>
    </source>
</reference>
<accession>A0A9K3LPC8</accession>
<evidence type="ECO:0000256" key="1">
    <source>
        <dbReference type="SAM" id="MobiDB-lite"/>
    </source>
</evidence>
<keyword evidence="3" id="KW-0808">Transferase</keyword>
<dbReference type="AlphaFoldDB" id="A0A9K3LPC8"/>
<name>A0A9K3LPC8_9STRA</name>
<feature type="compositionally biased region" description="Basic and acidic residues" evidence="1">
    <location>
        <begin position="102"/>
        <end position="133"/>
    </location>
</feature>
<comment type="caution">
    <text evidence="3">The sequence shown here is derived from an EMBL/GenBank/DDBJ whole genome shotgun (WGS) entry which is preliminary data.</text>
</comment>
<keyword evidence="2" id="KW-0472">Membrane</keyword>
<dbReference type="Proteomes" id="UP000693970">
    <property type="component" value="Unassembled WGS sequence"/>
</dbReference>
<gene>
    <name evidence="3" type="ORF">IV203_038697</name>
</gene>
<keyword evidence="4" id="KW-1185">Reference proteome</keyword>
<feature type="compositionally biased region" description="Polar residues" evidence="1">
    <location>
        <begin position="91"/>
        <end position="100"/>
    </location>
</feature>
<reference evidence="3" key="2">
    <citation type="submission" date="2021-04" db="EMBL/GenBank/DDBJ databases">
        <authorList>
            <person name="Podell S."/>
        </authorList>
    </citation>
    <scope>NUCLEOTIDE SEQUENCE</scope>
    <source>
        <strain evidence="3">Hildebrandi</strain>
    </source>
</reference>
<dbReference type="EMBL" id="JAGRRH010000009">
    <property type="protein sequence ID" value="KAG7365493.1"/>
    <property type="molecule type" value="Genomic_DNA"/>
</dbReference>
<evidence type="ECO:0000313" key="3">
    <source>
        <dbReference type="EMBL" id="KAG7365493.1"/>
    </source>
</evidence>
<evidence type="ECO:0000256" key="2">
    <source>
        <dbReference type="SAM" id="Phobius"/>
    </source>
</evidence>
<dbReference type="OrthoDB" id="40253at2759"/>
<feature type="transmembrane region" description="Helical" evidence="2">
    <location>
        <begin position="42"/>
        <end position="62"/>
    </location>
</feature>
<organism evidence="3 4">
    <name type="scientific">Nitzschia inconspicua</name>
    <dbReference type="NCBI Taxonomy" id="303405"/>
    <lineage>
        <taxon>Eukaryota</taxon>
        <taxon>Sar</taxon>
        <taxon>Stramenopiles</taxon>
        <taxon>Ochrophyta</taxon>
        <taxon>Bacillariophyta</taxon>
        <taxon>Bacillariophyceae</taxon>
        <taxon>Bacillariophycidae</taxon>
        <taxon>Bacillariales</taxon>
        <taxon>Bacillariaceae</taxon>
        <taxon>Nitzschia</taxon>
    </lineage>
</organism>
<keyword evidence="2" id="KW-0812">Transmembrane</keyword>